<dbReference type="Gene3D" id="3.40.630.20">
    <property type="entry name" value="Peptidase C15, pyroglutamyl peptidase I-like"/>
    <property type="match status" value="1"/>
</dbReference>
<evidence type="ECO:0000256" key="2">
    <source>
        <dbReference type="ARBA" id="ARBA00022670"/>
    </source>
</evidence>
<dbReference type="EMBL" id="BQXS01011360">
    <property type="protein sequence ID" value="GKT37000.1"/>
    <property type="molecule type" value="Genomic_DNA"/>
</dbReference>
<dbReference type="SUPFAM" id="SSF53182">
    <property type="entry name" value="Pyrrolidone carboxyl peptidase (pyroglutamate aminopeptidase)"/>
    <property type="match status" value="1"/>
</dbReference>
<evidence type="ECO:0000256" key="3">
    <source>
        <dbReference type="ARBA" id="ARBA00022801"/>
    </source>
</evidence>
<evidence type="ECO:0000256" key="1">
    <source>
        <dbReference type="ARBA" id="ARBA00006641"/>
    </source>
</evidence>
<name>A0ABQ5L0Y5_9EUKA</name>
<keyword evidence="3" id="KW-0378">Hydrolase</keyword>
<sequence>MNNQAVDQKKSIFTVLIGIISIGLILWIVIAFTTNRKKNLIYLTGFSEFASTTNNPTQNIVKKFESGYFDQYLPNGFGKTYDLQSCVLEVSIDAVEEYFDQIDLKDLSKKYANVHFIHMGLYDSYPAFRLEYYAHNNATFSVPDQKGNQPYEQLIETSKPLGFARSTDFPVFDMQSSIRSDPQLSIPSTVDVVVGTDAGTFVCNYLYYSSLMFTQTGNDLSYEFDSISSLFMHVPGYTLDENVEDDGGIIVCDVMKDLFSS</sequence>
<evidence type="ECO:0000256" key="5">
    <source>
        <dbReference type="SAM" id="Phobius"/>
    </source>
</evidence>
<keyword evidence="4" id="KW-0788">Thiol protease</keyword>
<keyword evidence="7" id="KW-1185">Reference proteome</keyword>
<evidence type="ECO:0000313" key="6">
    <source>
        <dbReference type="EMBL" id="GKT37000.1"/>
    </source>
</evidence>
<protein>
    <submittedName>
        <fullName evidence="6">Peptidase C15, pyroglutamyl peptidase I-like protein</fullName>
    </submittedName>
</protein>
<comment type="similarity">
    <text evidence="1">Belongs to the peptidase C15 family.</text>
</comment>
<keyword evidence="5" id="KW-0812">Transmembrane</keyword>
<keyword evidence="5" id="KW-0472">Membrane</keyword>
<keyword evidence="2" id="KW-0645">Protease</keyword>
<feature type="transmembrane region" description="Helical" evidence="5">
    <location>
        <begin position="12"/>
        <end position="32"/>
    </location>
</feature>
<dbReference type="Pfam" id="PF01470">
    <property type="entry name" value="Peptidase_C15"/>
    <property type="match status" value="1"/>
</dbReference>
<dbReference type="PANTHER" id="PTHR23402:SF1">
    <property type="entry name" value="PYROGLUTAMYL-PEPTIDASE I"/>
    <property type="match status" value="1"/>
</dbReference>
<dbReference type="InterPro" id="IPR016125">
    <property type="entry name" value="Peptidase_C15-like"/>
</dbReference>
<proteinExistence type="inferred from homology"/>
<dbReference type="PANTHER" id="PTHR23402">
    <property type="entry name" value="PROTEASE FAMILY C15 PYROGLUTAMYL-PEPTIDASE I-RELATED"/>
    <property type="match status" value="1"/>
</dbReference>
<reference evidence="6" key="1">
    <citation type="submission" date="2022-03" db="EMBL/GenBank/DDBJ databases">
        <title>Draft genome sequence of Aduncisulcus paluster, a free-living microaerophilic Fornicata.</title>
        <authorList>
            <person name="Yuyama I."/>
            <person name="Kume K."/>
            <person name="Tamura T."/>
            <person name="Inagaki Y."/>
            <person name="Hashimoto T."/>
        </authorList>
    </citation>
    <scope>NUCLEOTIDE SEQUENCE</scope>
    <source>
        <strain evidence="6">NY0171</strain>
    </source>
</reference>
<accession>A0ABQ5L0Y5</accession>
<dbReference type="InterPro" id="IPR036440">
    <property type="entry name" value="Peptidase_C15-like_sf"/>
</dbReference>
<evidence type="ECO:0000256" key="4">
    <source>
        <dbReference type="ARBA" id="ARBA00022807"/>
    </source>
</evidence>
<evidence type="ECO:0000313" key="7">
    <source>
        <dbReference type="Proteomes" id="UP001057375"/>
    </source>
</evidence>
<gene>
    <name evidence="6" type="ORF">ADUPG1_009867</name>
</gene>
<keyword evidence="5" id="KW-1133">Transmembrane helix</keyword>
<organism evidence="6 7">
    <name type="scientific">Aduncisulcus paluster</name>
    <dbReference type="NCBI Taxonomy" id="2918883"/>
    <lineage>
        <taxon>Eukaryota</taxon>
        <taxon>Metamonada</taxon>
        <taxon>Carpediemonas-like organisms</taxon>
        <taxon>Aduncisulcus</taxon>
    </lineage>
</organism>
<comment type="caution">
    <text evidence="6">The sequence shown here is derived from an EMBL/GenBank/DDBJ whole genome shotgun (WGS) entry which is preliminary data.</text>
</comment>
<dbReference type="Proteomes" id="UP001057375">
    <property type="component" value="Unassembled WGS sequence"/>
</dbReference>